<dbReference type="InterPro" id="IPR019775">
    <property type="entry name" value="WD40_repeat_CS"/>
</dbReference>
<feature type="repeat" description="WD" evidence="5">
    <location>
        <begin position="142"/>
        <end position="173"/>
    </location>
</feature>
<dbReference type="PANTHER" id="PTHR19920">
    <property type="entry name" value="WD40 PROTEIN CIAO1"/>
    <property type="match status" value="1"/>
</dbReference>
<organism evidence="6">
    <name type="scientific">Scylla olivacea</name>
    <name type="common">Orange mud crab</name>
    <name type="synonym">Cancer olivacea</name>
    <dbReference type="NCBI Taxonomy" id="85551"/>
    <lineage>
        <taxon>Eukaryota</taxon>
        <taxon>Metazoa</taxon>
        <taxon>Ecdysozoa</taxon>
        <taxon>Arthropoda</taxon>
        <taxon>Crustacea</taxon>
        <taxon>Multicrustacea</taxon>
        <taxon>Malacostraca</taxon>
        <taxon>Eumalacostraca</taxon>
        <taxon>Eucarida</taxon>
        <taxon>Decapoda</taxon>
        <taxon>Pleocyemata</taxon>
        <taxon>Brachyura</taxon>
        <taxon>Eubrachyura</taxon>
        <taxon>Portunoidea</taxon>
        <taxon>Portunidae</taxon>
        <taxon>Portuninae</taxon>
        <taxon>Scylla</taxon>
    </lineage>
</organism>
<dbReference type="InterPro" id="IPR028608">
    <property type="entry name" value="CIAO1/Cia1"/>
</dbReference>
<dbReference type="InterPro" id="IPR036322">
    <property type="entry name" value="WD40_repeat_dom_sf"/>
</dbReference>
<dbReference type="SUPFAM" id="SSF50978">
    <property type="entry name" value="WD40 repeat-like"/>
    <property type="match status" value="1"/>
</dbReference>
<dbReference type="Gene3D" id="2.130.10.10">
    <property type="entry name" value="YVTN repeat-like/Quinoprotein amine dehydrogenase"/>
    <property type="match status" value="1"/>
</dbReference>
<dbReference type="HAMAP" id="MF_03037">
    <property type="entry name" value="ciao1"/>
    <property type="match status" value="1"/>
</dbReference>
<dbReference type="GO" id="GO:0016226">
    <property type="term" value="P:iron-sulfur cluster assembly"/>
    <property type="evidence" value="ECO:0007669"/>
    <property type="project" value="UniProtKB-UniRule"/>
</dbReference>
<accession>A0A0P4WG42</accession>
<evidence type="ECO:0000256" key="3">
    <source>
        <dbReference type="ARBA" id="ARBA00060126"/>
    </source>
</evidence>
<evidence type="ECO:0000256" key="1">
    <source>
        <dbReference type="ARBA" id="ARBA00022574"/>
    </source>
</evidence>
<dbReference type="EMBL" id="GDRN01023946">
    <property type="protein sequence ID" value="JAI67756.1"/>
    <property type="molecule type" value="Transcribed_RNA"/>
</dbReference>
<dbReference type="PROSITE" id="PS50082">
    <property type="entry name" value="WD_REPEATS_2"/>
    <property type="match status" value="6"/>
</dbReference>
<feature type="repeat" description="WD" evidence="5">
    <location>
        <begin position="186"/>
        <end position="218"/>
    </location>
</feature>
<gene>
    <name evidence="4" type="primary">Ciao1</name>
</gene>
<protein>
    <recommendedName>
        <fullName evidence="4">Probable cytosolic iron-sulfur protein assembly protein Ciao1</fullName>
    </recommendedName>
</protein>
<keyword evidence="1 5" id="KW-0853">WD repeat</keyword>
<evidence type="ECO:0000256" key="5">
    <source>
        <dbReference type="PROSITE-ProRule" id="PRU00221"/>
    </source>
</evidence>
<feature type="repeat" description="WD" evidence="5">
    <location>
        <begin position="53"/>
        <end position="85"/>
    </location>
</feature>
<feature type="repeat" description="WD" evidence="5">
    <location>
        <begin position="97"/>
        <end position="138"/>
    </location>
</feature>
<comment type="similarity">
    <text evidence="4">Belongs to the WD repeat CIA1 family.</text>
</comment>
<dbReference type="GO" id="GO:0097361">
    <property type="term" value="C:cytosolic [4Fe-4S] assembly targeting complex"/>
    <property type="evidence" value="ECO:0007669"/>
    <property type="project" value="InterPro"/>
</dbReference>
<dbReference type="PROSITE" id="PS50294">
    <property type="entry name" value="WD_REPEATS_REGION"/>
    <property type="match status" value="6"/>
</dbReference>
<proteinExistence type="inferred from homology"/>
<evidence type="ECO:0000256" key="2">
    <source>
        <dbReference type="ARBA" id="ARBA00022737"/>
    </source>
</evidence>
<name>A0A0P4WG42_SCYOL</name>
<dbReference type="InterPro" id="IPR020472">
    <property type="entry name" value="WD40_PAC1"/>
</dbReference>
<reference evidence="6" key="1">
    <citation type="submission" date="2015-09" db="EMBL/GenBank/DDBJ databases">
        <title>Scylla olivacea transcriptome.</title>
        <authorList>
            <person name="Ikhwanuddin M."/>
        </authorList>
    </citation>
    <scope>NUCLEOTIDE SEQUENCE</scope>
</reference>
<dbReference type="PRINTS" id="PR00320">
    <property type="entry name" value="GPROTEINBRPT"/>
</dbReference>
<dbReference type="PANTHER" id="PTHR19920:SF0">
    <property type="entry name" value="CYTOSOLIC IRON-SULFUR PROTEIN ASSEMBLY PROTEIN CIAO1-RELATED"/>
    <property type="match status" value="1"/>
</dbReference>
<dbReference type="CDD" id="cd00200">
    <property type="entry name" value="WD40"/>
    <property type="match status" value="1"/>
</dbReference>
<feature type="repeat" description="WD" evidence="5">
    <location>
        <begin position="8"/>
        <end position="40"/>
    </location>
</feature>
<dbReference type="AlphaFoldDB" id="A0A0P4WG42"/>
<sequence length="333" mass="36558">MSTAIATLTGHKDRVWNVAWNPKGTILTSCGSDHSIRLWSKEGDAWVCKTVLSEAHTRTVRSVAWSPSGSTLASASFDATVNIWDCREENIECVATLEGHENEVKSVAWAASGALLATCSRDKSVWVWEVAEDDEYECVSCLPSHSQDVKKVVFHPTADILASASYDNTVKLYREECDDWSVFCTLSGHESTVWSISFDSSGHRLASVSDDRTVKVWQEYLPGNKEGVATPEGAPVWKCVCTLSGFHQRAIYDVSWCSLTGAIATSCGDDCIRIFKEQPNSDPNAPVFDLLLTIQQAHAEDVNSVTWNPTVVGLLASASDDGTIKLWDFSHIF</sequence>
<comment type="function">
    <text evidence="4">Essential component of the cytosolic iron-sulfur (Fe/S) protein assembly machinery. Required for the maturation of extramitochondrial Fe/S proteins.</text>
</comment>
<evidence type="ECO:0000256" key="4">
    <source>
        <dbReference type="HAMAP-Rule" id="MF_03037"/>
    </source>
</evidence>
<dbReference type="FunFam" id="2.130.10.10:FF:000136">
    <property type="entry name" value="Probable cytosolic iron-sulfur protein assembly protein CIAO1"/>
    <property type="match status" value="1"/>
</dbReference>
<keyword evidence="2" id="KW-0677">Repeat</keyword>
<dbReference type="PROSITE" id="PS00678">
    <property type="entry name" value="WD_REPEATS_1"/>
    <property type="match status" value="2"/>
</dbReference>
<feature type="repeat" description="WD" evidence="5">
    <location>
        <begin position="295"/>
        <end position="333"/>
    </location>
</feature>
<dbReference type="InterPro" id="IPR015943">
    <property type="entry name" value="WD40/YVTN_repeat-like_dom_sf"/>
</dbReference>
<dbReference type="SMART" id="SM00320">
    <property type="entry name" value="WD40"/>
    <property type="match status" value="7"/>
</dbReference>
<evidence type="ECO:0000313" key="6">
    <source>
        <dbReference type="EMBL" id="JAI67756.1"/>
    </source>
</evidence>
<comment type="function">
    <text evidence="3">Key component of the cytosolic iron-sulfur protein assembly (CIA) complex, a multiprotein complex that mediates the incorporation of iron-sulfur cluster into extramitochondrial Fe/S proteins. As a CIA complex component, interacts specifically with CIAO2A or CIAO2B and MMS19 to assist different branches of iron-sulfur protein assembly, depending of its interactors. The complex CIAO1:CIAO2B:MMS19 binds to and facilitates the assembly of most cytosolic-nuclear Fe/S proteins. CIAO1:CIAO2A specifically matures ACO1 and stabilizes IREB2. Seems to specifically modulate the transactivation activity of WT1. As part of the mitotic spindle-associated MMXD complex it may play a role in chromosome segregation.</text>
</comment>
<dbReference type="InterPro" id="IPR001680">
    <property type="entry name" value="WD40_rpt"/>
</dbReference>
<dbReference type="Pfam" id="PF00400">
    <property type="entry name" value="WD40"/>
    <property type="match status" value="7"/>
</dbReference>